<evidence type="ECO:0000256" key="3">
    <source>
        <dbReference type="ARBA" id="ARBA00023027"/>
    </source>
</evidence>
<keyword evidence="3" id="KW-0520">NAD</keyword>
<dbReference type="Proteomes" id="UP000219514">
    <property type="component" value="Unassembled WGS sequence"/>
</dbReference>
<proteinExistence type="inferred from homology"/>
<dbReference type="GO" id="GO:0046872">
    <property type="term" value="F:metal ion binding"/>
    <property type="evidence" value="ECO:0007669"/>
    <property type="project" value="InterPro"/>
</dbReference>
<dbReference type="GO" id="GO:0004022">
    <property type="term" value="F:alcohol dehydrogenase (NAD+) activity"/>
    <property type="evidence" value="ECO:0007669"/>
    <property type="project" value="TreeGrafter"/>
</dbReference>
<dbReference type="InterPro" id="IPR001670">
    <property type="entry name" value="ADH_Fe/GldA"/>
</dbReference>
<evidence type="ECO:0000256" key="1">
    <source>
        <dbReference type="ARBA" id="ARBA00007358"/>
    </source>
</evidence>
<dbReference type="PANTHER" id="PTHR11496">
    <property type="entry name" value="ALCOHOL DEHYDROGENASE"/>
    <property type="match status" value="1"/>
</dbReference>
<name>A0A285E6D4_9ACTN</name>
<dbReference type="Gene3D" id="1.20.1090.10">
    <property type="entry name" value="Dehydroquinate synthase-like - alpha domain"/>
    <property type="match status" value="1"/>
</dbReference>
<organism evidence="7 8">
    <name type="scientific">Geodermatophilus sabuli</name>
    <dbReference type="NCBI Taxonomy" id="1564158"/>
    <lineage>
        <taxon>Bacteria</taxon>
        <taxon>Bacillati</taxon>
        <taxon>Actinomycetota</taxon>
        <taxon>Actinomycetes</taxon>
        <taxon>Geodermatophilales</taxon>
        <taxon>Geodermatophilaceae</taxon>
        <taxon>Geodermatophilus</taxon>
    </lineage>
</organism>
<dbReference type="FunFam" id="3.40.50.1970:FF:000015">
    <property type="entry name" value="Maleylacetate reductase 1"/>
    <property type="match status" value="1"/>
</dbReference>
<dbReference type="InterPro" id="IPR056798">
    <property type="entry name" value="ADH_Fe_C"/>
</dbReference>
<dbReference type="AlphaFoldDB" id="A0A285E6D4"/>
<dbReference type="Pfam" id="PF25137">
    <property type="entry name" value="ADH_Fe_C"/>
    <property type="match status" value="1"/>
</dbReference>
<reference evidence="7 8" key="1">
    <citation type="submission" date="2017-09" db="EMBL/GenBank/DDBJ databases">
        <authorList>
            <person name="Ehlers B."/>
            <person name="Leendertz F.H."/>
        </authorList>
    </citation>
    <scope>NUCLEOTIDE SEQUENCE [LARGE SCALE GENOMIC DNA]</scope>
    <source>
        <strain evidence="7 8">DSM 46844</strain>
    </source>
</reference>
<dbReference type="InterPro" id="IPR034786">
    <property type="entry name" value="MAR"/>
</dbReference>
<accession>A0A285E6D4</accession>
<dbReference type="Pfam" id="PF00465">
    <property type="entry name" value="Fe-ADH"/>
    <property type="match status" value="1"/>
</dbReference>
<dbReference type="PANTHER" id="PTHR11496:SF102">
    <property type="entry name" value="ALCOHOL DEHYDROGENASE 4"/>
    <property type="match status" value="1"/>
</dbReference>
<feature type="domain" description="Fe-containing alcohol dehydrogenase-like C-terminal" evidence="6">
    <location>
        <begin position="166"/>
        <end position="348"/>
    </location>
</feature>
<evidence type="ECO:0000256" key="2">
    <source>
        <dbReference type="ARBA" id="ARBA00023002"/>
    </source>
</evidence>
<dbReference type="GO" id="GO:0018506">
    <property type="term" value="F:maleylacetate reductase activity"/>
    <property type="evidence" value="ECO:0007669"/>
    <property type="project" value="InterPro"/>
</dbReference>
<gene>
    <name evidence="7" type="ORF">SAMN06893097_101382</name>
</gene>
<comment type="similarity">
    <text evidence="1">Belongs to the iron-containing alcohol dehydrogenase family.</text>
</comment>
<evidence type="ECO:0000313" key="8">
    <source>
        <dbReference type="Proteomes" id="UP000219514"/>
    </source>
</evidence>
<dbReference type="RefSeq" id="WP_097203856.1">
    <property type="nucleotide sequence ID" value="NZ_JACHXB010000001.1"/>
</dbReference>
<sequence length="379" mass="39003">MIAPFTYSALPMRVVFGPGSLAALPDEVAALGLTRVLVLCSPEQEVTGKQVADALGDRAAGVLPEARMHVPVEVARRARELAAELGADGCVAVGGGSAVGLGKAIALEHDLPVIAVPTTYAGSEMTPVWGLTEGGQKRTGRDLRVLPRSVLYDPELTLSLPAGLSATSGMNAIAHAVESLYAPDATPIVSLMAEEGTRALAAALPRVVADGGDLDARGEAQYGAWLCGAVLAATTMSLHHKLCHTLGGTLDLPHAQTHTVVLPHALAYNSPAAPDAVAALTRALGGVPDPARELWELAGRLDAPRSLRELGMAEDDVPRVAALAAERPYANPRPVTAAGVEDLLRAAWTGAPPSRSSDGHDDSQPGPVRRPSARTGSPG</sequence>
<feature type="domain" description="Alcohol dehydrogenase iron-type/glycerol dehydrogenase GldA" evidence="5">
    <location>
        <begin position="11"/>
        <end position="154"/>
    </location>
</feature>
<dbReference type="CDD" id="cd08177">
    <property type="entry name" value="MAR"/>
    <property type="match status" value="1"/>
</dbReference>
<evidence type="ECO:0000259" key="5">
    <source>
        <dbReference type="Pfam" id="PF00465"/>
    </source>
</evidence>
<dbReference type="OrthoDB" id="3812122at2"/>
<dbReference type="EMBL" id="OBDO01000001">
    <property type="protein sequence ID" value="SNX94585.1"/>
    <property type="molecule type" value="Genomic_DNA"/>
</dbReference>
<evidence type="ECO:0000259" key="6">
    <source>
        <dbReference type="Pfam" id="PF25137"/>
    </source>
</evidence>
<dbReference type="Gene3D" id="3.40.50.1970">
    <property type="match status" value="1"/>
</dbReference>
<dbReference type="InterPro" id="IPR039697">
    <property type="entry name" value="Alcohol_dehydrogenase_Fe"/>
</dbReference>
<evidence type="ECO:0000313" key="7">
    <source>
        <dbReference type="EMBL" id="SNX94585.1"/>
    </source>
</evidence>
<keyword evidence="8" id="KW-1185">Reference proteome</keyword>
<protein>
    <submittedName>
        <fullName evidence="7">Maleylacetate reductase</fullName>
    </submittedName>
</protein>
<evidence type="ECO:0000256" key="4">
    <source>
        <dbReference type="SAM" id="MobiDB-lite"/>
    </source>
</evidence>
<feature type="region of interest" description="Disordered" evidence="4">
    <location>
        <begin position="348"/>
        <end position="379"/>
    </location>
</feature>
<dbReference type="SUPFAM" id="SSF56796">
    <property type="entry name" value="Dehydroquinate synthase-like"/>
    <property type="match status" value="1"/>
</dbReference>
<keyword evidence="2" id="KW-0560">Oxidoreductase</keyword>